<dbReference type="Gene3D" id="3.30.390.110">
    <property type="match status" value="1"/>
</dbReference>
<evidence type="ECO:0000256" key="4">
    <source>
        <dbReference type="SAM" id="MobiDB-lite"/>
    </source>
</evidence>
<sequence>MSLPNVSSDLVWEIVRHNNSFLVKRKQAGGVQFSRDPFNLLNKHSRKHAGFVNDKAVSISTGGEKGVVFQSKKAKSVNQPAKAGHKTTFGGHNRKTYKNVANHVAKGGYRPDLRQAAIARASAIKKSQRPVKPDQEKKLRGNAAKRAAASE</sequence>
<keyword evidence="3" id="KW-0687">Ribonucleoprotein</keyword>
<feature type="domain" description="Ribosomal eL28/Mak16" evidence="5">
    <location>
        <begin position="10"/>
        <end position="127"/>
    </location>
</feature>
<dbReference type="FunFam" id="3.30.390.110:FF:000002">
    <property type="entry name" value="60S ribosomal protein L28"/>
    <property type="match status" value="1"/>
</dbReference>
<feature type="region of interest" description="Disordered" evidence="4">
    <location>
        <begin position="72"/>
        <end position="95"/>
    </location>
</feature>
<evidence type="ECO:0000256" key="1">
    <source>
        <dbReference type="ARBA" id="ARBA00007926"/>
    </source>
</evidence>
<keyword evidence="2 6" id="KW-0689">Ribosomal protein</keyword>
<organism evidence="6 7">
    <name type="scientific">Cryphonectria parasitica (strain ATCC 38755 / EP155)</name>
    <dbReference type="NCBI Taxonomy" id="660469"/>
    <lineage>
        <taxon>Eukaryota</taxon>
        <taxon>Fungi</taxon>
        <taxon>Dikarya</taxon>
        <taxon>Ascomycota</taxon>
        <taxon>Pezizomycotina</taxon>
        <taxon>Sordariomycetes</taxon>
        <taxon>Sordariomycetidae</taxon>
        <taxon>Diaporthales</taxon>
        <taxon>Cryphonectriaceae</taxon>
        <taxon>Cryphonectria-Endothia species complex</taxon>
        <taxon>Cryphonectria</taxon>
    </lineage>
</organism>
<evidence type="ECO:0000256" key="2">
    <source>
        <dbReference type="ARBA" id="ARBA00022980"/>
    </source>
</evidence>
<dbReference type="GO" id="GO:0005840">
    <property type="term" value="C:ribosome"/>
    <property type="evidence" value="ECO:0007669"/>
    <property type="project" value="UniProtKB-KW"/>
</dbReference>
<comment type="caution">
    <text evidence="6">The sequence shown here is derived from an EMBL/GenBank/DDBJ whole genome shotgun (WGS) entry which is preliminary data.</text>
</comment>
<dbReference type="Proteomes" id="UP000803844">
    <property type="component" value="Unassembled WGS sequence"/>
</dbReference>
<comment type="similarity">
    <text evidence="1">Belongs to the eukaryotic ribosomal protein eL28 family.</text>
</comment>
<dbReference type="PANTHER" id="PTHR10544">
    <property type="entry name" value="60S RIBOSOMAL PROTEIN L28"/>
    <property type="match status" value="1"/>
</dbReference>
<dbReference type="EMBL" id="MU032344">
    <property type="protein sequence ID" value="KAF3769666.1"/>
    <property type="molecule type" value="Genomic_DNA"/>
</dbReference>
<dbReference type="InterPro" id="IPR002672">
    <property type="entry name" value="Ribosomal_eL28"/>
</dbReference>
<feature type="region of interest" description="Disordered" evidence="4">
    <location>
        <begin position="122"/>
        <end position="151"/>
    </location>
</feature>
<reference evidence="6" key="1">
    <citation type="journal article" date="2020" name="Phytopathology">
        <title>Genome sequence of the chestnut blight fungus Cryphonectria parasitica EP155: A fundamental resource for an archetypical invasive plant pathogen.</title>
        <authorList>
            <person name="Crouch J.A."/>
            <person name="Dawe A."/>
            <person name="Aerts A."/>
            <person name="Barry K."/>
            <person name="Churchill A.C.L."/>
            <person name="Grimwood J."/>
            <person name="Hillman B."/>
            <person name="Milgroom M.G."/>
            <person name="Pangilinan J."/>
            <person name="Smith M."/>
            <person name="Salamov A."/>
            <person name="Schmutz J."/>
            <person name="Yadav J."/>
            <person name="Grigoriev I.V."/>
            <person name="Nuss D."/>
        </authorList>
    </citation>
    <scope>NUCLEOTIDE SEQUENCE</scope>
    <source>
        <strain evidence="6">EP155</strain>
    </source>
</reference>
<evidence type="ECO:0000256" key="3">
    <source>
        <dbReference type="ARBA" id="ARBA00023274"/>
    </source>
</evidence>
<dbReference type="GO" id="GO:0003735">
    <property type="term" value="F:structural constituent of ribosome"/>
    <property type="evidence" value="ECO:0007669"/>
    <property type="project" value="InterPro"/>
</dbReference>
<dbReference type="OrthoDB" id="338850at2759"/>
<name>A0A9P4YAA5_CRYP1</name>
<dbReference type="GO" id="GO:1990904">
    <property type="term" value="C:ribonucleoprotein complex"/>
    <property type="evidence" value="ECO:0007669"/>
    <property type="project" value="UniProtKB-KW"/>
</dbReference>
<dbReference type="GO" id="GO:0006412">
    <property type="term" value="P:translation"/>
    <property type="evidence" value="ECO:0007669"/>
    <property type="project" value="InterPro"/>
</dbReference>
<dbReference type="RefSeq" id="XP_040780627.1">
    <property type="nucleotide sequence ID" value="XM_040922828.1"/>
</dbReference>
<dbReference type="Pfam" id="PF01778">
    <property type="entry name" value="Ribosomal_L28e"/>
    <property type="match status" value="1"/>
</dbReference>
<evidence type="ECO:0000313" key="6">
    <source>
        <dbReference type="EMBL" id="KAF3769666.1"/>
    </source>
</evidence>
<dbReference type="InterPro" id="IPR029004">
    <property type="entry name" value="Ribosomal_eL28/Mak16"/>
</dbReference>
<protein>
    <submittedName>
        <fullName evidence="6">Ribosomal protein L28e</fullName>
    </submittedName>
</protein>
<gene>
    <name evidence="6" type="ORF">M406DRAFT_354094</name>
</gene>
<dbReference type="GeneID" id="63839957"/>
<evidence type="ECO:0000259" key="5">
    <source>
        <dbReference type="Pfam" id="PF01778"/>
    </source>
</evidence>
<proteinExistence type="inferred from homology"/>
<dbReference type="AlphaFoldDB" id="A0A9P4YAA5"/>
<accession>A0A9P4YAA5</accession>
<evidence type="ECO:0000313" key="7">
    <source>
        <dbReference type="Proteomes" id="UP000803844"/>
    </source>
</evidence>
<keyword evidence="7" id="KW-1185">Reference proteome</keyword>